<organism evidence="2 3">
    <name type="scientific">Schaalia cardiffensis F0333</name>
    <dbReference type="NCBI Taxonomy" id="888050"/>
    <lineage>
        <taxon>Bacteria</taxon>
        <taxon>Bacillati</taxon>
        <taxon>Actinomycetota</taxon>
        <taxon>Actinomycetes</taxon>
        <taxon>Actinomycetales</taxon>
        <taxon>Actinomycetaceae</taxon>
        <taxon>Schaalia</taxon>
    </lineage>
</organism>
<evidence type="ECO:0000256" key="1">
    <source>
        <dbReference type="SAM" id="Phobius"/>
    </source>
</evidence>
<dbReference type="RefSeq" id="WP_005964844.1">
    <property type="nucleotide sequence ID" value="NZ_CP040505.1"/>
</dbReference>
<keyword evidence="1" id="KW-1133">Transmembrane helix</keyword>
<protein>
    <recommendedName>
        <fullName evidence="4">TadE family protein</fullName>
    </recommendedName>
</protein>
<reference evidence="2 3" key="1">
    <citation type="submission" date="2013-03" db="EMBL/GenBank/DDBJ databases">
        <title>Reference genome for the Human Microbiome Project.</title>
        <authorList>
            <person name="Aqrawi P."/>
            <person name="Ayvaz T."/>
            <person name="Bess C."/>
            <person name="Blankenburg K."/>
            <person name="Coyle M."/>
            <person name="Deng J."/>
            <person name="Forbes L."/>
            <person name="Fowler G."/>
            <person name="Francisco L."/>
            <person name="Fu Q."/>
            <person name="Gibbs R."/>
            <person name="Gross S."/>
            <person name="Gubbala S."/>
            <person name="Hale W."/>
            <person name="Hemphill L."/>
            <person name="Highlander S."/>
            <person name="Hirani K."/>
            <person name="Jackson L."/>
            <person name="Jakkamsetti A."/>
            <person name="Javaid M."/>
            <person name="Jayaseelan J.C."/>
            <person name="Jiang H."/>
            <person name="Joshi V."/>
            <person name="Korchina V."/>
            <person name="Kovar C."/>
            <person name="Lara F."/>
            <person name="Lee S."/>
            <person name="Liu Y."/>
            <person name="Mata R."/>
            <person name="Mathew T."/>
            <person name="Munidasa M."/>
            <person name="Muzny D."/>
            <person name="Nazareth L."/>
            <person name="Ngo R."/>
            <person name="Nguyen L."/>
            <person name="Nguyen N."/>
            <person name="Okwuonu G."/>
            <person name="Ongeri F."/>
            <person name="Palculict T."/>
            <person name="Patil S."/>
            <person name="Petrosino J."/>
            <person name="Pham C."/>
            <person name="Pham P."/>
            <person name="Pu L.-L."/>
            <person name="Qin X."/>
            <person name="Qu J."/>
            <person name="Reid J."/>
            <person name="Ross M."/>
            <person name="Ruth R."/>
            <person name="Saada N."/>
            <person name="San Lucas F."/>
            <person name="Santibanez J."/>
            <person name="Shang Y."/>
            <person name="Simmons D."/>
            <person name="Song X.-Z."/>
            <person name="Tang L.-Y."/>
            <person name="Thornton R."/>
            <person name="Warren J."/>
            <person name="Weissenberger G."/>
            <person name="Wilczek-Boney K."/>
            <person name="Worley K."/>
            <person name="Youmans B."/>
            <person name="Zhang J."/>
            <person name="Zhang L."/>
            <person name="Zhao Z."/>
            <person name="Zhou C."/>
            <person name="Zhu D."/>
            <person name="Zhu Y."/>
        </authorList>
    </citation>
    <scope>NUCLEOTIDE SEQUENCE [LARGE SCALE GENOMIC DNA]</scope>
    <source>
        <strain evidence="2 3">F0333</strain>
    </source>
</reference>
<gene>
    <name evidence="2" type="ORF">HMPREF9004_1867</name>
</gene>
<evidence type="ECO:0000313" key="2">
    <source>
        <dbReference type="EMBL" id="ENO17325.1"/>
    </source>
</evidence>
<keyword evidence="3" id="KW-1185">Reference proteome</keyword>
<dbReference type="STRING" id="888050.HMPREF9004_1867"/>
<dbReference type="PATRIC" id="fig|888050.3.peg.1785"/>
<keyword evidence="1" id="KW-0472">Membrane</keyword>
<keyword evidence="1" id="KW-0812">Transmembrane</keyword>
<dbReference type="Proteomes" id="UP000013015">
    <property type="component" value="Unassembled WGS sequence"/>
</dbReference>
<accession>N6W470</accession>
<dbReference type="HOGENOM" id="CLU_116587_2_0_11"/>
<feature type="transmembrane region" description="Helical" evidence="1">
    <location>
        <begin position="21"/>
        <end position="43"/>
    </location>
</feature>
<dbReference type="OrthoDB" id="3268738at2"/>
<sequence>MLRFFSQVKRSARALVREESGEAVVEFIGLSVILLVPLIYAILALAQVQAGLFAAEGGAREAARVLADHPEDQATALAQVELAFADFHVPSTPSTEIGCRQCSGELRDVSVTVSTSIPLPLLPAWLGERVCMPISVTAVSLVDGVRLDG</sequence>
<proteinExistence type="predicted"/>
<dbReference type="eggNOG" id="ENOG503343S">
    <property type="taxonomic scope" value="Bacteria"/>
</dbReference>
<comment type="caution">
    <text evidence="2">The sequence shown here is derived from an EMBL/GenBank/DDBJ whole genome shotgun (WGS) entry which is preliminary data.</text>
</comment>
<dbReference type="AlphaFoldDB" id="N6W470"/>
<evidence type="ECO:0008006" key="4">
    <source>
        <dbReference type="Google" id="ProtNLM"/>
    </source>
</evidence>
<dbReference type="EMBL" id="AQHZ01000029">
    <property type="protein sequence ID" value="ENO17325.1"/>
    <property type="molecule type" value="Genomic_DNA"/>
</dbReference>
<evidence type="ECO:0000313" key="3">
    <source>
        <dbReference type="Proteomes" id="UP000013015"/>
    </source>
</evidence>
<name>N6W470_9ACTO</name>